<dbReference type="Proteomes" id="UP000325902">
    <property type="component" value="Unassembled WGS sequence"/>
</dbReference>
<feature type="region of interest" description="Disordered" evidence="1">
    <location>
        <begin position="1"/>
        <end position="43"/>
    </location>
</feature>
<reference evidence="2 3" key="1">
    <citation type="journal article" date="2019" name="Sci. Rep.">
        <title>A multi-omics analysis of the grapevine pathogen Lasiodiplodia theobromae reveals that temperature affects the expression of virulence- and pathogenicity-related genes.</title>
        <authorList>
            <person name="Felix C."/>
            <person name="Meneses R."/>
            <person name="Goncalves M.F.M."/>
            <person name="Tilleman L."/>
            <person name="Duarte A.S."/>
            <person name="Jorrin-Novo J.V."/>
            <person name="Van de Peer Y."/>
            <person name="Deforce D."/>
            <person name="Van Nieuwerburgh F."/>
            <person name="Esteves A.C."/>
            <person name="Alves A."/>
        </authorList>
    </citation>
    <scope>NUCLEOTIDE SEQUENCE [LARGE SCALE GENOMIC DNA]</scope>
    <source>
        <strain evidence="2 3">LA-SOL3</strain>
    </source>
</reference>
<evidence type="ECO:0000256" key="1">
    <source>
        <dbReference type="SAM" id="MobiDB-lite"/>
    </source>
</evidence>
<dbReference type="AlphaFoldDB" id="A0A5N5DQT0"/>
<keyword evidence="3" id="KW-1185">Reference proteome</keyword>
<accession>A0A5N5DQT0</accession>
<name>A0A5N5DQT0_9PEZI</name>
<feature type="compositionally biased region" description="Low complexity" evidence="1">
    <location>
        <begin position="19"/>
        <end position="28"/>
    </location>
</feature>
<proteinExistence type="predicted"/>
<comment type="caution">
    <text evidence="2">The sequence shown here is derived from an EMBL/GenBank/DDBJ whole genome shotgun (WGS) entry which is preliminary data.</text>
</comment>
<gene>
    <name evidence="2" type="ORF">DBV05_g1589</name>
</gene>
<sequence>MEKQSLAAKSMPLGQLMPSSVSAAANEASNKERSRKTSTSQHVSNYNHDEAYDEEVAEVGHGGSHTQSWTWSSPRALQEDLYTVAKVSVERHFRSYDRDLVDALKSLEKWCEHAANMKMVAIKLEQRRIAEKELFKRLRDEYNMVCKAFGGRKLSVGYGGVLCFHTLWCTDYKTDWRRLAPWPTIAEQKWEGEDRARTKVGRYFPLPREPSNGSVPWNYLPMITSSPFDQIWQIPSELDILYPMDQINAEVEEEKHSLLNQDILDAIDLGPCDVWAEDDLPQEPSGTM</sequence>
<organism evidence="2 3">
    <name type="scientific">Lasiodiplodia theobromae</name>
    <dbReference type="NCBI Taxonomy" id="45133"/>
    <lineage>
        <taxon>Eukaryota</taxon>
        <taxon>Fungi</taxon>
        <taxon>Dikarya</taxon>
        <taxon>Ascomycota</taxon>
        <taxon>Pezizomycotina</taxon>
        <taxon>Dothideomycetes</taxon>
        <taxon>Dothideomycetes incertae sedis</taxon>
        <taxon>Botryosphaeriales</taxon>
        <taxon>Botryosphaeriaceae</taxon>
        <taxon>Lasiodiplodia</taxon>
    </lineage>
</organism>
<evidence type="ECO:0000313" key="2">
    <source>
        <dbReference type="EMBL" id="KAB2579711.1"/>
    </source>
</evidence>
<dbReference type="OrthoDB" id="5305306at2759"/>
<evidence type="ECO:0000313" key="3">
    <source>
        <dbReference type="Proteomes" id="UP000325902"/>
    </source>
</evidence>
<protein>
    <submittedName>
        <fullName evidence="2">Uncharacterized protein</fullName>
    </submittedName>
</protein>
<dbReference type="EMBL" id="VCHE01000006">
    <property type="protein sequence ID" value="KAB2579711.1"/>
    <property type="molecule type" value="Genomic_DNA"/>
</dbReference>